<reference evidence="6" key="1">
    <citation type="submission" date="2011-11" db="EMBL/GenBank/DDBJ databases">
        <title>Improved High-Quality Draft sequence of Desulfovibrio sp. U5L.</title>
        <authorList>
            <consortium name="US DOE Joint Genome Institute"/>
            <person name="Lucas S."/>
            <person name="Han J."/>
            <person name="Lapidus A."/>
            <person name="Cheng J.-F."/>
            <person name="Goodwin L."/>
            <person name="Pitluck S."/>
            <person name="Peters L."/>
            <person name="Ovchinnikova G."/>
            <person name="Held B."/>
            <person name="Detter J.C."/>
            <person name="Han C."/>
            <person name="Tapia R."/>
            <person name="Land M."/>
            <person name="Hauser L."/>
            <person name="Kyrpides N."/>
            <person name="Ivanova N."/>
            <person name="Pagani I."/>
            <person name="Gabster J."/>
            <person name="Walker C."/>
            <person name="Stolyar S."/>
            <person name="Stahl D."/>
            <person name="Arkin A."/>
            <person name="Dehal P."/>
            <person name="Hazen T."/>
            <person name="Woyke T."/>
        </authorList>
    </citation>
    <scope>NUCLEOTIDE SEQUENCE [LARGE SCALE GENOMIC DNA]</scope>
    <source>
        <strain evidence="6">U5L</strain>
    </source>
</reference>
<feature type="binding site" evidence="3">
    <location>
        <position position="160"/>
    </location>
    <ligand>
        <name>ATP</name>
        <dbReference type="ChEBI" id="CHEBI:30616"/>
    </ligand>
</feature>
<dbReference type="InterPro" id="IPR054306">
    <property type="entry name" value="TtuA-like_LIM_N"/>
</dbReference>
<feature type="domain" description="tRNA(Ile)-lysidine/2-thiocytidine synthase N-terminal" evidence="4">
    <location>
        <begin position="49"/>
        <end position="215"/>
    </location>
</feature>
<proteinExistence type="predicted"/>
<keyword evidence="2" id="KW-0862">Zinc</keyword>
<feature type="binding site" evidence="3">
    <location>
        <position position="79"/>
    </location>
    <ligand>
        <name>ATP</name>
        <dbReference type="ChEBI" id="CHEBI:30616"/>
    </ligand>
</feature>
<name>I2Q5N2_9BACT</name>
<evidence type="ECO:0000259" key="5">
    <source>
        <dbReference type="Pfam" id="PF22082"/>
    </source>
</evidence>
<feature type="binding site" evidence="2">
    <location>
        <position position="279"/>
    </location>
    <ligand>
        <name>Zn(2+)</name>
        <dbReference type="ChEBI" id="CHEBI:29105"/>
        <label>2</label>
    </ligand>
</feature>
<evidence type="ECO:0000259" key="4">
    <source>
        <dbReference type="Pfam" id="PF01171"/>
    </source>
</evidence>
<sequence length="312" mass="34459">MKCKRCGELAVVKLPSHHTGFCPDCFEMFFRKQVETAIRRHAMIKPGEKVLVAVSGGKDSLALMRVLSDLGHDVDGLHVHLGIPDSSDPVCERTESYCRDNGFRLHVLRTAEVGLAIPKVKDAVRRPICAVCGKIKRHYFNRFAYENGYSALATGHNLDDEVARLFANVLRWDATYLGSQGPTLPAEGKFVRKIKPLYRVTEFETAAYCFLKGIDHWKAACPYSGGASFTGHKKLFADLEDRSPGQKTAFYEAFLEKGRPQFTGTSRNGMDTLYACSECGYPSSGEVCGVCRIRAQVASSEENASGGRGNLF</sequence>
<accession>I2Q5N2</accession>
<dbReference type="InterPro" id="IPR014729">
    <property type="entry name" value="Rossmann-like_a/b/a_fold"/>
</dbReference>
<dbReference type="PANTHER" id="PTHR11807:SF27">
    <property type="entry name" value="TRNA-5-METHYLURIDINE(54) 2-SULFURTRANSFERASE"/>
    <property type="match status" value="1"/>
</dbReference>
<dbReference type="InterPro" id="IPR011063">
    <property type="entry name" value="TilS/TtcA_N"/>
</dbReference>
<dbReference type="PANTHER" id="PTHR11807">
    <property type="entry name" value="ATPASES OF THE PP SUPERFAMILY-RELATED"/>
    <property type="match status" value="1"/>
</dbReference>
<dbReference type="STRING" id="596152.DesU5LDRAFT_3466"/>
<feature type="binding site" evidence="2">
    <location>
        <position position="22"/>
    </location>
    <ligand>
        <name>Zn(2+)</name>
        <dbReference type="ChEBI" id="CHEBI:29105"/>
        <label>1</label>
    </ligand>
</feature>
<dbReference type="GO" id="GO:0002144">
    <property type="term" value="C:cytosolic tRNA wobble base thiouridylase complex"/>
    <property type="evidence" value="ECO:0007669"/>
    <property type="project" value="TreeGrafter"/>
</dbReference>
<dbReference type="HOGENOM" id="CLU_026481_1_1_7"/>
<dbReference type="GO" id="GO:0000049">
    <property type="term" value="F:tRNA binding"/>
    <property type="evidence" value="ECO:0007669"/>
    <property type="project" value="TreeGrafter"/>
</dbReference>
<feature type="binding site" evidence="2">
    <location>
        <position position="3"/>
    </location>
    <ligand>
        <name>Zn(2+)</name>
        <dbReference type="ChEBI" id="CHEBI:29105"/>
        <label>1</label>
    </ligand>
</feature>
<dbReference type="AlphaFoldDB" id="I2Q5N2"/>
<feature type="binding site" evidence="3">
    <location>
        <position position="155"/>
    </location>
    <ligand>
        <name>ATP</name>
        <dbReference type="ChEBI" id="CHEBI:30616"/>
    </ligand>
</feature>
<evidence type="ECO:0000256" key="2">
    <source>
        <dbReference type="PIRSR" id="PIRSR004976-50"/>
    </source>
</evidence>
<dbReference type="GO" id="GO:0016740">
    <property type="term" value="F:transferase activity"/>
    <property type="evidence" value="ECO:0007669"/>
    <property type="project" value="UniProtKB-KW"/>
</dbReference>
<evidence type="ECO:0000313" key="6">
    <source>
        <dbReference type="EMBL" id="EIG55088.1"/>
    </source>
</evidence>
<evidence type="ECO:0000256" key="1">
    <source>
        <dbReference type="ARBA" id="ARBA00022679"/>
    </source>
</evidence>
<evidence type="ECO:0000256" key="3">
    <source>
        <dbReference type="PIRSR" id="PIRSR004976-51"/>
    </source>
</evidence>
<dbReference type="GO" id="GO:0005524">
    <property type="term" value="F:ATP binding"/>
    <property type="evidence" value="ECO:0007669"/>
    <property type="project" value="UniProtKB-KW"/>
</dbReference>
<feature type="binding site" evidence="3">
    <location>
        <begin position="53"/>
        <end position="55"/>
    </location>
    <ligand>
        <name>ATP</name>
        <dbReference type="ChEBI" id="CHEBI:30616"/>
    </ligand>
</feature>
<feature type="domain" description="2-thiouridine synthetase TtuA-like N-terminal LIM" evidence="5">
    <location>
        <begin position="2"/>
        <end position="26"/>
    </location>
</feature>
<keyword evidence="3" id="KW-0067">ATP-binding</keyword>
<dbReference type="InterPro" id="IPR035107">
    <property type="entry name" value="tRNA_thiolation_TtcA_Ctu1"/>
</dbReference>
<feature type="binding site" evidence="2">
    <location>
        <position position="6"/>
    </location>
    <ligand>
        <name>Zn(2+)</name>
        <dbReference type="ChEBI" id="CHEBI:29105"/>
        <label>1</label>
    </ligand>
</feature>
<feature type="binding site" evidence="2">
    <location>
        <position position="291"/>
    </location>
    <ligand>
        <name>Zn(2+)</name>
        <dbReference type="ChEBI" id="CHEBI:29105"/>
        <label>2</label>
    </ligand>
</feature>
<dbReference type="GO" id="GO:0046872">
    <property type="term" value="F:metal ion binding"/>
    <property type="evidence" value="ECO:0007669"/>
    <property type="project" value="UniProtKB-KW"/>
</dbReference>
<dbReference type="eggNOG" id="COG0037">
    <property type="taxonomic scope" value="Bacteria"/>
</dbReference>
<feature type="binding site" evidence="2">
    <location>
        <position position="25"/>
    </location>
    <ligand>
        <name>Zn(2+)</name>
        <dbReference type="ChEBI" id="CHEBI:29105"/>
        <label>1</label>
    </ligand>
</feature>
<dbReference type="Pfam" id="PF01171">
    <property type="entry name" value="ATP_bind_3"/>
    <property type="match status" value="1"/>
</dbReference>
<keyword evidence="3" id="KW-0547">Nucleotide-binding</keyword>
<organism evidence="6">
    <name type="scientific">Desulfovibrio sp. U5L</name>
    <dbReference type="NCBI Taxonomy" id="596152"/>
    <lineage>
        <taxon>Bacteria</taxon>
        <taxon>Pseudomonadati</taxon>
        <taxon>Thermodesulfobacteriota</taxon>
        <taxon>Desulfovibrionia</taxon>
        <taxon>Desulfovibrionales</taxon>
        <taxon>Desulfovibrionaceae</taxon>
        <taxon>Desulfovibrio</taxon>
    </lineage>
</organism>
<dbReference type="EMBL" id="JH600068">
    <property type="protein sequence ID" value="EIG55088.1"/>
    <property type="molecule type" value="Genomic_DNA"/>
</dbReference>
<keyword evidence="1" id="KW-0808">Transferase</keyword>
<gene>
    <name evidence="6" type="ORF">DesU5LDRAFT_3466</name>
</gene>
<dbReference type="OrthoDB" id="9801054at2"/>
<feature type="binding site" evidence="2">
    <location>
        <position position="288"/>
    </location>
    <ligand>
        <name>Zn(2+)</name>
        <dbReference type="ChEBI" id="CHEBI:29105"/>
        <label>2</label>
    </ligand>
</feature>
<feature type="binding site" evidence="2">
    <location>
        <position position="276"/>
    </location>
    <ligand>
        <name>Zn(2+)</name>
        <dbReference type="ChEBI" id="CHEBI:29105"/>
        <label>2</label>
    </ligand>
</feature>
<dbReference type="PIRSF" id="PIRSF004976">
    <property type="entry name" value="ATPase_YdaO"/>
    <property type="match status" value="1"/>
</dbReference>
<dbReference type="GO" id="GO:0002143">
    <property type="term" value="P:tRNA wobble position uridine thiolation"/>
    <property type="evidence" value="ECO:0007669"/>
    <property type="project" value="TreeGrafter"/>
</dbReference>
<dbReference type="Gene3D" id="3.40.50.620">
    <property type="entry name" value="HUPs"/>
    <property type="match status" value="1"/>
</dbReference>
<keyword evidence="2" id="KW-0479">Metal-binding</keyword>
<protein>
    <submittedName>
        <fullName evidence="6">Putative ATPase of the PP-loop superfamily implicated in cell cycle control</fullName>
    </submittedName>
</protein>
<feature type="binding site" evidence="3">
    <location>
        <position position="59"/>
    </location>
    <ligand>
        <name>ATP</name>
        <dbReference type="ChEBI" id="CHEBI:30616"/>
    </ligand>
</feature>
<dbReference type="SUPFAM" id="SSF52402">
    <property type="entry name" value="Adenine nucleotide alpha hydrolases-like"/>
    <property type="match status" value="1"/>
</dbReference>
<dbReference type="Pfam" id="PF22082">
    <property type="entry name" value="TtuA_LIM_N"/>
    <property type="match status" value="1"/>
</dbReference>